<organism evidence="1 2">
    <name type="scientific">Cnuella takakiae</name>
    <dbReference type="NCBI Taxonomy" id="1302690"/>
    <lineage>
        <taxon>Bacteria</taxon>
        <taxon>Pseudomonadati</taxon>
        <taxon>Bacteroidota</taxon>
        <taxon>Chitinophagia</taxon>
        <taxon>Chitinophagales</taxon>
        <taxon>Chitinophagaceae</taxon>
        <taxon>Cnuella</taxon>
    </lineage>
</organism>
<dbReference type="AlphaFoldDB" id="A0A1M5D2N4"/>
<reference evidence="1 2" key="1">
    <citation type="submission" date="2016-11" db="EMBL/GenBank/DDBJ databases">
        <authorList>
            <person name="Jaros S."/>
            <person name="Januszkiewicz K."/>
            <person name="Wedrychowicz H."/>
        </authorList>
    </citation>
    <scope>NUCLEOTIDE SEQUENCE [LARGE SCALE GENOMIC DNA]</scope>
    <source>
        <strain evidence="1 2">DSM 26897</strain>
    </source>
</reference>
<protein>
    <submittedName>
        <fullName evidence="1">Uncharacterized protein</fullName>
    </submittedName>
</protein>
<proteinExistence type="predicted"/>
<dbReference type="EMBL" id="FQUO01000010">
    <property type="protein sequence ID" value="SHF61198.1"/>
    <property type="molecule type" value="Genomic_DNA"/>
</dbReference>
<keyword evidence="2" id="KW-1185">Reference proteome</keyword>
<evidence type="ECO:0000313" key="1">
    <source>
        <dbReference type="EMBL" id="SHF61198.1"/>
    </source>
</evidence>
<evidence type="ECO:0000313" key="2">
    <source>
        <dbReference type="Proteomes" id="UP000184368"/>
    </source>
</evidence>
<accession>A0A1M5D2N4</accession>
<dbReference type="Proteomes" id="UP000184368">
    <property type="component" value="Unassembled WGS sequence"/>
</dbReference>
<gene>
    <name evidence="1" type="ORF">SAMN05444008_11050</name>
</gene>
<name>A0A1M5D2N4_9BACT</name>
<sequence length="39" mass="4658">MEQLIYMIGNDLYDLKVVQTLLFHAEAAEEQRAQRNCFR</sequence>